<dbReference type="VEuPathDB" id="FungiDB:An02g09580"/>
<name>A0AAJ8BP74_ASPNG</name>
<dbReference type="AlphaFoldDB" id="A0AAJ8BP74"/>
<gene>
    <name evidence="1" type="ORF">An02g09580</name>
</gene>
<reference evidence="1" key="2">
    <citation type="submission" date="2025-08" db="UniProtKB">
        <authorList>
            <consortium name="RefSeq"/>
        </authorList>
    </citation>
    <scope>IDENTIFICATION</scope>
</reference>
<evidence type="ECO:0000313" key="1">
    <source>
        <dbReference type="RefSeq" id="XP_059600056.1"/>
    </source>
</evidence>
<accession>A0AAJ8BP74</accession>
<dbReference type="KEGG" id="ang:An02g09580"/>
<reference evidence="1" key="1">
    <citation type="submission" date="2025-02" db="EMBL/GenBank/DDBJ databases">
        <authorList>
            <consortium name="NCBI Genome Project"/>
        </authorList>
    </citation>
    <scope>NUCLEOTIDE SEQUENCE</scope>
</reference>
<organism evidence="1">
    <name type="scientific">Aspergillus niger</name>
    <dbReference type="NCBI Taxonomy" id="5061"/>
    <lineage>
        <taxon>Eukaryota</taxon>
        <taxon>Fungi</taxon>
        <taxon>Dikarya</taxon>
        <taxon>Ascomycota</taxon>
        <taxon>Pezizomycotina</taxon>
        <taxon>Eurotiomycetes</taxon>
        <taxon>Eurotiomycetidae</taxon>
        <taxon>Eurotiales</taxon>
        <taxon>Aspergillaceae</taxon>
        <taxon>Aspergillus</taxon>
        <taxon>Aspergillus subgen. Circumdati</taxon>
    </lineage>
</organism>
<protein>
    <submittedName>
        <fullName evidence="1">Uncharacterized protein</fullName>
    </submittedName>
</protein>
<dbReference type="RefSeq" id="XP_059600056.1">
    <property type="nucleotide sequence ID" value="XM_059746510.1"/>
</dbReference>
<sequence length="163" mass="17942">MLPRPSPPVPDKSLASCAPAASERIMHSAALDLHNVCIVCKVKVQYHSVSLPTHCIQSVGTAGREGIDRLTFQFCLFLCLHDAILRHTTYGSCPCIQAHFLTQGLVAVVASWITLQVIAESSLPQTERERENRGKWSFAYCLTNRLCSDLSSNGAVRRTSVFL</sequence>
<proteinExistence type="predicted"/>
<dbReference type="GeneID" id="84590411"/>